<reference evidence="1 2" key="1">
    <citation type="submission" date="2015-09" db="EMBL/GenBank/DDBJ databases">
        <authorList>
            <consortium name="Pathogen Informatics"/>
        </authorList>
    </citation>
    <scope>NUCLEOTIDE SEQUENCE [LARGE SCALE GENOMIC DNA]</scope>
    <source>
        <strain evidence="1 2">2789STDY5834858</strain>
    </source>
</reference>
<dbReference type="Proteomes" id="UP000095488">
    <property type="component" value="Unassembled WGS sequence"/>
</dbReference>
<comment type="caution">
    <text evidence="1">The sequence shown here is derived from an EMBL/GenBank/DDBJ whole genome shotgun (WGS) entry which is preliminary data.</text>
</comment>
<proteinExistence type="predicted"/>
<evidence type="ECO:0000313" key="2">
    <source>
        <dbReference type="Proteomes" id="UP000095488"/>
    </source>
</evidence>
<protein>
    <submittedName>
        <fullName evidence="1">Uncharacterized protein</fullName>
    </submittedName>
</protein>
<dbReference type="EMBL" id="CYZR01000003">
    <property type="protein sequence ID" value="CUN82499.1"/>
    <property type="molecule type" value="Genomic_DNA"/>
</dbReference>
<sequence>MDCDTLQVVDGSVLTFEAITRLCESPIPPSDITANSTFEFNDYLSAGLKIDNSNAVEVYFSRDNINYEKITNFNKVIIPYPEIGSNLGYYLGVTTPINEIKFYPIFIKISFSTTVYDIDKLLSTSATTQYPILNNTATFYAQANPPDSPLINSINVTLSPIPIKQYSPEVSGCSITTCPSENDGKFEAKLCLNTICGEYKNGQYVLTITAPDGITFYQTDQNKIKAYTGCCCTSNPIIINTTQPVPLVDNTKIAIITIKDTEIRKSQKNDINDSFNNISIYVPCKFENSTTTCTKDYLIITGSIEFQDTTNPNIPITLVKLKNFALYINIDHGNVIGIGKTILC</sequence>
<keyword evidence="2" id="KW-1185">Reference proteome</keyword>
<dbReference type="RefSeq" id="WP_055258585.1">
    <property type="nucleotide sequence ID" value="NZ_CABIXL010000003.1"/>
</dbReference>
<organism evidence="1 2">
    <name type="scientific">Sarcina ventriculi</name>
    <name type="common">Clostridium ventriculi</name>
    <dbReference type="NCBI Taxonomy" id="1267"/>
    <lineage>
        <taxon>Bacteria</taxon>
        <taxon>Bacillati</taxon>
        <taxon>Bacillota</taxon>
        <taxon>Clostridia</taxon>
        <taxon>Eubacteriales</taxon>
        <taxon>Clostridiaceae</taxon>
        <taxon>Sarcina</taxon>
    </lineage>
</organism>
<gene>
    <name evidence="1" type="ORF">ERS852473_01197</name>
</gene>
<name>A0ABM9UPW8_SARVE</name>
<accession>A0ABM9UPW8</accession>
<evidence type="ECO:0000313" key="1">
    <source>
        <dbReference type="EMBL" id="CUN82499.1"/>
    </source>
</evidence>